<keyword evidence="4" id="KW-0449">Lipoprotein</keyword>
<keyword evidence="1 7" id="KW-0732">Signal</keyword>
<feature type="region of interest" description="Disordered" evidence="6">
    <location>
        <begin position="223"/>
        <end position="263"/>
    </location>
</feature>
<dbReference type="Gene3D" id="2.40.40.10">
    <property type="entry name" value="RlpA-like domain"/>
    <property type="match status" value="1"/>
</dbReference>
<dbReference type="Proteomes" id="UP000595101">
    <property type="component" value="Chromosome"/>
</dbReference>
<evidence type="ECO:0000256" key="4">
    <source>
        <dbReference type="HAMAP-Rule" id="MF_02071"/>
    </source>
</evidence>
<dbReference type="InterPro" id="IPR007730">
    <property type="entry name" value="SPOR-like_dom"/>
</dbReference>
<evidence type="ECO:0000256" key="1">
    <source>
        <dbReference type="ARBA" id="ARBA00022729"/>
    </source>
</evidence>
<evidence type="ECO:0000256" key="6">
    <source>
        <dbReference type="SAM" id="MobiDB-lite"/>
    </source>
</evidence>
<dbReference type="InterPro" id="IPR012997">
    <property type="entry name" value="RplA"/>
</dbReference>
<feature type="chain" id="PRO_5033168833" description="Endolytic peptidoglycan transglycosylase RlpA" evidence="7">
    <location>
        <begin position="27"/>
        <end position="334"/>
    </location>
</feature>
<dbReference type="EMBL" id="CP065745">
    <property type="protein sequence ID" value="QPR53017.1"/>
    <property type="molecule type" value="Genomic_DNA"/>
</dbReference>
<name>A0A7T2UL20_9GAMM</name>
<dbReference type="PROSITE" id="PS51257">
    <property type="entry name" value="PROKAR_LIPOPROTEIN"/>
    <property type="match status" value="1"/>
</dbReference>
<proteinExistence type="inferred from homology"/>
<dbReference type="GO" id="GO:0008932">
    <property type="term" value="F:lytic endotransglycosylase activity"/>
    <property type="evidence" value="ECO:0007669"/>
    <property type="project" value="UniProtKB-UniRule"/>
</dbReference>
<dbReference type="HAMAP" id="MF_02071">
    <property type="entry name" value="RlpA"/>
    <property type="match status" value="1"/>
</dbReference>
<protein>
    <recommendedName>
        <fullName evidence="4">Endolytic peptidoglycan transglycosylase RlpA</fullName>
        <ecNumber evidence="4">4.2.2.-</ecNumber>
    </recommendedName>
</protein>
<comment type="function">
    <text evidence="4">Lytic transglycosylase with a strong preference for naked glycan strands that lack stem peptides.</text>
</comment>
<keyword evidence="3 4" id="KW-0961">Cell wall biogenesis/degradation</keyword>
<dbReference type="InterPro" id="IPR034718">
    <property type="entry name" value="RlpA"/>
</dbReference>
<reference evidence="9 10" key="1">
    <citation type="submission" date="2020-12" db="EMBL/GenBank/DDBJ databases">
        <title>FDA dAtabase for Regulatory Grade micrObial Sequences (FDA-ARGOS): Supporting development and validation of Infectious Disease Dx tests.</title>
        <authorList>
            <person name="Sproer C."/>
            <person name="Gronow S."/>
            <person name="Severitt S."/>
            <person name="Schroder I."/>
            <person name="Tallon L."/>
            <person name="Sadzewicz L."/>
            <person name="Zhao X."/>
            <person name="Boylan J."/>
            <person name="Ott S."/>
            <person name="Bowen H."/>
            <person name="Vavikolanu K."/>
            <person name="Mehta A."/>
            <person name="Aluvathingal J."/>
            <person name="Nadendla S."/>
            <person name="Lowell S."/>
            <person name="Myers T."/>
            <person name="Yan Y."/>
            <person name="Sichtig H."/>
        </authorList>
    </citation>
    <scope>NUCLEOTIDE SEQUENCE [LARGE SCALE GENOMIC DNA]</scope>
    <source>
        <strain evidence="9 10">FDAARGOS_933</strain>
    </source>
</reference>
<sequence>MHLRHKLLPLSLSLLLAACSSQPEQSAPVEQQAPVSKPPVIEIPQATGAIPRPEPLSASGNRDYWIGKQKNEVWRDIKHYSEEGTASWLSPDLDGQKTANGDVLDSKLFSAAHRNLPIPSYVRVTNLDNGLETIVRVNDRGPFDSPHLIDLSYAAAKQLEMVDSGEARVRLELINDTPDQMVIMEPMKPIEMTPTIPAAAAPNTMSQDGFLGEPTALAMATPAADPAPAPIKAPTAKPAQAAPVKAAPVKPAPAKAAAPASSGDGKMIQVLASGSRERAEAMGKVMTQRYGVPYRVDAHGAIFRVLIGPVAADQQASVLEKVRQGGLEQAFIVP</sequence>
<feature type="domain" description="SPOR" evidence="8">
    <location>
        <begin position="260"/>
        <end position="334"/>
    </location>
</feature>
<dbReference type="PROSITE" id="PS51724">
    <property type="entry name" value="SPOR"/>
    <property type="match status" value="1"/>
</dbReference>
<feature type="compositionally biased region" description="Low complexity" evidence="6">
    <location>
        <begin position="232"/>
        <end position="260"/>
    </location>
</feature>
<feature type="signal peptide" evidence="7">
    <location>
        <begin position="1"/>
        <end position="26"/>
    </location>
</feature>
<keyword evidence="4" id="KW-1003">Cell membrane</keyword>
<evidence type="ECO:0000256" key="2">
    <source>
        <dbReference type="ARBA" id="ARBA00023239"/>
    </source>
</evidence>
<dbReference type="GO" id="GO:0000270">
    <property type="term" value="P:peptidoglycan metabolic process"/>
    <property type="evidence" value="ECO:0007669"/>
    <property type="project" value="UniProtKB-UniRule"/>
</dbReference>
<dbReference type="NCBIfam" id="TIGR00413">
    <property type="entry name" value="rlpA"/>
    <property type="match status" value="1"/>
</dbReference>
<keyword evidence="2 4" id="KW-0456">Lyase</keyword>
<evidence type="ECO:0000256" key="7">
    <source>
        <dbReference type="SAM" id="SignalP"/>
    </source>
</evidence>
<keyword evidence="4" id="KW-0564">Palmitate</keyword>
<evidence type="ECO:0000259" key="8">
    <source>
        <dbReference type="PROSITE" id="PS51724"/>
    </source>
</evidence>
<dbReference type="GO" id="GO:0071555">
    <property type="term" value="P:cell wall organization"/>
    <property type="evidence" value="ECO:0007669"/>
    <property type="project" value="UniProtKB-KW"/>
</dbReference>
<dbReference type="SUPFAM" id="SSF50685">
    <property type="entry name" value="Barwin-like endoglucanases"/>
    <property type="match status" value="1"/>
</dbReference>
<dbReference type="CDD" id="cd22268">
    <property type="entry name" value="DPBB_RlpA-like"/>
    <property type="match status" value="1"/>
</dbReference>
<dbReference type="GeneID" id="60786144"/>
<evidence type="ECO:0000256" key="5">
    <source>
        <dbReference type="RuleBase" id="RU003495"/>
    </source>
</evidence>
<dbReference type="Pfam" id="PF03330">
    <property type="entry name" value="DPBB_1"/>
    <property type="match status" value="1"/>
</dbReference>
<dbReference type="InterPro" id="IPR036680">
    <property type="entry name" value="SPOR-like_sf"/>
</dbReference>
<dbReference type="SUPFAM" id="SSF110997">
    <property type="entry name" value="Sporulation related repeat"/>
    <property type="match status" value="1"/>
</dbReference>
<evidence type="ECO:0000313" key="9">
    <source>
        <dbReference type="EMBL" id="QPR53017.1"/>
    </source>
</evidence>
<keyword evidence="4" id="KW-0472">Membrane</keyword>
<dbReference type="GO" id="GO:0005886">
    <property type="term" value="C:plasma membrane"/>
    <property type="evidence" value="ECO:0007669"/>
    <property type="project" value="UniProtKB-SubCell"/>
</dbReference>
<organism evidence="9 10">
    <name type="scientific">Aeromonas allosaccharophila</name>
    <dbReference type="NCBI Taxonomy" id="656"/>
    <lineage>
        <taxon>Bacteria</taxon>
        <taxon>Pseudomonadati</taxon>
        <taxon>Pseudomonadota</taxon>
        <taxon>Gammaproteobacteria</taxon>
        <taxon>Aeromonadales</taxon>
        <taxon>Aeromonadaceae</taxon>
        <taxon>Aeromonas</taxon>
    </lineage>
</organism>
<evidence type="ECO:0000313" key="10">
    <source>
        <dbReference type="Proteomes" id="UP000595101"/>
    </source>
</evidence>
<accession>A0A7T2UL20</accession>
<dbReference type="AlphaFoldDB" id="A0A7T2UL20"/>
<evidence type="ECO:0000256" key="3">
    <source>
        <dbReference type="ARBA" id="ARBA00023316"/>
    </source>
</evidence>
<comment type="subcellular location">
    <subcellularLocation>
        <location evidence="4">Cell membrane</location>
        <topology evidence="4">Lipid-anchor</topology>
    </subcellularLocation>
</comment>
<dbReference type="GO" id="GO:0009279">
    <property type="term" value="C:cell outer membrane"/>
    <property type="evidence" value="ECO:0007669"/>
    <property type="project" value="TreeGrafter"/>
</dbReference>
<dbReference type="KEGG" id="aall:I6G90_11020"/>
<dbReference type="EC" id="4.2.2.-" evidence="4"/>
<gene>
    <name evidence="4" type="primary">rlpA</name>
    <name evidence="9" type="ORF">I6G90_11020</name>
</gene>
<dbReference type="GO" id="GO:0042834">
    <property type="term" value="F:peptidoglycan binding"/>
    <property type="evidence" value="ECO:0007669"/>
    <property type="project" value="InterPro"/>
</dbReference>
<dbReference type="Pfam" id="PF05036">
    <property type="entry name" value="SPOR"/>
    <property type="match status" value="1"/>
</dbReference>
<dbReference type="PANTHER" id="PTHR34183">
    <property type="entry name" value="ENDOLYTIC PEPTIDOGLYCAN TRANSGLYCOSYLASE RLPA"/>
    <property type="match status" value="1"/>
</dbReference>
<dbReference type="InterPro" id="IPR036908">
    <property type="entry name" value="RlpA-like_sf"/>
</dbReference>
<dbReference type="InterPro" id="IPR009009">
    <property type="entry name" value="RlpA-like_DPBB"/>
</dbReference>
<comment type="similarity">
    <text evidence="4 5">Belongs to the RlpA family.</text>
</comment>
<dbReference type="RefSeq" id="WP_197927493.1">
    <property type="nucleotide sequence ID" value="NZ_CP065745.1"/>
</dbReference>
<dbReference type="PANTHER" id="PTHR34183:SF1">
    <property type="entry name" value="ENDOLYTIC PEPTIDOGLYCAN TRANSGLYCOSYLASE RLPA"/>
    <property type="match status" value="1"/>
</dbReference>